<dbReference type="PANTHER" id="PTHR45790">
    <property type="entry name" value="SIROHEME SYNTHASE-RELATED"/>
    <property type="match status" value="1"/>
</dbReference>
<dbReference type="Gene3D" id="3.40.1010.10">
    <property type="entry name" value="Cobalt-precorrin-4 Transmethylase, Domain 1"/>
    <property type="match status" value="1"/>
</dbReference>
<dbReference type="AlphaFoldDB" id="A0A6M4H6J8"/>
<dbReference type="InParanoid" id="A0A6M4H6J8"/>
<dbReference type="UniPathway" id="UPA00262">
    <property type="reaction ID" value="UER00211"/>
</dbReference>
<dbReference type="EC" id="2.1.1.107" evidence="2"/>
<dbReference type="InterPro" id="IPR050161">
    <property type="entry name" value="Siro_Cobalamin_biosynth"/>
</dbReference>
<comment type="similarity">
    <text evidence="1 8">Belongs to the precorrin methyltransferase family.</text>
</comment>
<dbReference type="Pfam" id="PF00590">
    <property type="entry name" value="TP_methylase"/>
    <property type="match status" value="1"/>
</dbReference>
<comment type="pathway">
    <text evidence="7">Porphyrin-containing compound metabolism; siroheme biosynthesis; precorrin-2 from uroporphyrinogen III: step 1/1.</text>
</comment>
<dbReference type="FunCoup" id="A0A6M4H6J8">
    <property type="interactions" value="259"/>
</dbReference>
<dbReference type="InterPro" id="IPR035996">
    <property type="entry name" value="4pyrrol_Methylase_sf"/>
</dbReference>
<dbReference type="InterPro" id="IPR014776">
    <property type="entry name" value="4pyrrole_Mease_sub2"/>
</dbReference>
<accession>A0A6M4H6J8</accession>
<dbReference type="KEGG" id="upl:DSM104440_00836"/>
<dbReference type="NCBIfam" id="TIGR01469">
    <property type="entry name" value="cobA_cysG_Cterm"/>
    <property type="match status" value="1"/>
</dbReference>
<evidence type="ECO:0000256" key="6">
    <source>
        <dbReference type="ARBA" id="ARBA00023244"/>
    </source>
</evidence>
<dbReference type="InterPro" id="IPR003043">
    <property type="entry name" value="Uropor_MeTrfase_CS"/>
</dbReference>
<dbReference type="PANTHER" id="PTHR45790:SF3">
    <property type="entry name" value="S-ADENOSYL-L-METHIONINE-DEPENDENT UROPORPHYRINOGEN III METHYLTRANSFERASE, CHLOROPLASTIC"/>
    <property type="match status" value="1"/>
</dbReference>
<dbReference type="GO" id="GO:0019354">
    <property type="term" value="P:siroheme biosynthetic process"/>
    <property type="evidence" value="ECO:0007669"/>
    <property type="project" value="UniProtKB-UniPathway"/>
</dbReference>
<proteinExistence type="inferred from homology"/>
<dbReference type="NCBIfam" id="NF004790">
    <property type="entry name" value="PRK06136.1"/>
    <property type="match status" value="1"/>
</dbReference>
<dbReference type="FunFam" id="3.40.1010.10:FF:000001">
    <property type="entry name" value="Siroheme synthase"/>
    <property type="match status" value="1"/>
</dbReference>
<name>A0A6M4H6J8_9PROT</name>
<evidence type="ECO:0000313" key="11">
    <source>
        <dbReference type="EMBL" id="QJR14044.1"/>
    </source>
</evidence>
<dbReference type="InterPro" id="IPR000878">
    <property type="entry name" value="4pyrrol_Mease"/>
</dbReference>
<keyword evidence="3 8" id="KW-0489">Methyltransferase</keyword>
<sequence length="264" mass="26929">MKKPGKVLLVGAGPGDPDLLTVKAVKALQAADVILADDLASDAVLALASPGARVIHVGKRGGCKSTPQEFIERLMVSEARAGNLVVRLKGGDPFIFGRGGEELEALRAAGIECDVVNGITSGLAAATSVGVPLTHRDFCAGAILVTGHEREGAKTDWRALAATGLPLVIYMGIANCAAIQRELLAGGLAGSTPAVAVQGASRGDEHSLLTTLDQLPQELADSGITSPAILVIGGAASLAQVRPRAESAGSIPEAHVPRARRLPR</sequence>
<keyword evidence="12" id="KW-1185">Reference proteome</keyword>
<protein>
    <recommendedName>
        <fullName evidence="2">uroporphyrinogen-III C-methyltransferase</fullName>
        <ecNumber evidence="2">2.1.1.107</ecNumber>
    </recommendedName>
</protein>
<evidence type="ECO:0000313" key="12">
    <source>
        <dbReference type="Proteomes" id="UP000503096"/>
    </source>
</evidence>
<dbReference type="PROSITE" id="PS00839">
    <property type="entry name" value="SUMT_1"/>
    <property type="match status" value="1"/>
</dbReference>
<feature type="region of interest" description="Disordered" evidence="9">
    <location>
        <begin position="244"/>
        <end position="264"/>
    </location>
</feature>
<organism evidence="11 12">
    <name type="scientific">Usitatibacter palustris</name>
    <dbReference type="NCBI Taxonomy" id="2732487"/>
    <lineage>
        <taxon>Bacteria</taxon>
        <taxon>Pseudomonadati</taxon>
        <taxon>Pseudomonadota</taxon>
        <taxon>Betaproteobacteria</taxon>
        <taxon>Nitrosomonadales</taxon>
        <taxon>Usitatibacteraceae</taxon>
        <taxon>Usitatibacter</taxon>
    </lineage>
</organism>
<keyword evidence="6" id="KW-0627">Porphyrin biosynthesis</keyword>
<keyword evidence="4 8" id="KW-0808">Transferase</keyword>
<dbReference type="EMBL" id="CP053073">
    <property type="protein sequence ID" value="QJR14044.1"/>
    <property type="molecule type" value="Genomic_DNA"/>
</dbReference>
<dbReference type="Proteomes" id="UP000503096">
    <property type="component" value="Chromosome"/>
</dbReference>
<evidence type="ECO:0000256" key="5">
    <source>
        <dbReference type="ARBA" id="ARBA00022691"/>
    </source>
</evidence>
<dbReference type="GO" id="GO:0004851">
    <property type="term" value="F:uroporphyrin-III C-methyltransferase activity"/>
    <property type="evidence" value="ECO:0007669"/>
    <property type="project" value="UniProtKB-EC"/>
</dbReference>
<gene>
    <name evidence="11" type="primary">sumT_1</name>
    <name evidence="11" type="ORF">DSM104440_00836</name>
</gene>
<evidence type="ECO:0000256" key="4">
    <source>
        <dbReference type="ARBA" id="ARBA00022679"/>
    </source>
</evidence>
<dbReference type="SUPFAM" id="SSF53790">
    <property type="entry name" value="Tetrapyrrole methylase"/>
    <property type="match status" value="1"/>
</dbReference>
<feature type="domain" description="Tetrapyrrole methylase" evidence="10">
    <location>
        <begin position="6"/>
        <end position="215"/>
    </location>
</feature>
<dbReference type="GO" id="GO:0032259">
    <property type="term" value="P:methylation"/>
    <property type="evidence" value="ECO:0007669"/>
    <property type="project" value="UniProtKB-KW"/>
</dbReference>
<evidence type="ECO:0000256" key="1">
    <source>
        <dbReference type="ARBA" id="ARBA00005879"/>
    </source>
</evidence>
<dbReference type="InterPro" id="IPR006366">
    <property type="entry name" value="CobA/CysG_C"/>
</dbReference>
<evidence type="ECO:0000256" key="3">
    <source>
        <dbReference type="ARBA" id="ARBA00022603"/>
    </source>
</evidence>
<evidence type="ECO:0000256" key="7">
    <source>
        <dbReference type="ARBA" id="ARBA00025705"/>
    </source>
</evidence>
<evidence type="ECO:0000259" key="10">
    <source>
        <dbReference type="Pfam" id="PF00590"/>
    </source>
</evidence>
<evidence type="ECO:0000256" key="9">
    <source>
        <dbReference type="SAM" id="MobiDB-lite"/>
    </source>
</evidence>
<dbReference type="RefSeq" id="WP_246212092.1">
    <property type="nucleotide sequence ID" value="NZ_CP053073.1"/>
</dbReference>
<dbReference type="PROSITE" id="PS00840">
    <property type="entry name" value="SUMT_2"/>
    <property type="match status" value="1"/>
</dbReference>
<evidence type="ECO:0000256" key="2">
    <source>
        <dbReference type="ARBA" id="ARBA00012162"/>
    </source>
</evidence>
<dbReference type="Gene3D" id="3.30.950.10">
    <property type="entry name" value="Methyltransferase, Cobalt-precorrin-4 Transmethylase, Domain 2"/>
    <property type="match status" value="1"/>
</dbReference>
<evidence type="ECO:0000256" key="8">
    <source>
        <dbReference type="RuleBase" id="RU003960"/>
    </source>
</evidence>
<reference evidence="11 12" key="1">
    <citation type="submission" date="2020-04" db="EMBL/GenBank/DDBJ databases">
        <title>Usitatibacter rugosus gen. nov., sp. nov. and Usitatibacter palustris sp. nov., novel members of Usitatibacteraceae fam. nov. within the order Nitrosomonadales isolated from soil.</title>
        <authorList>
            <person name="Huber K.J."/>
            <person name="Neumann-Schaal M."/>
            <person name="Geppert A."/>
            <person name="Luckner M."/>
            <person name="Wanner G."/>
            <person name="Overmann J."/>
        </authorList>
    </citation>
    <scope>NUCLEOTIDE SEQUENCE [LARGE SCALE GENOMIC DNA]</scope>
    <source>
        <strain evidence="11 12">Swamp67</strain>
    </source>
</reference>
<keyword evidence="5" id="KW-0949">S-adenosyl-L-methionine</keyword>
<dbReference type="CDD" id="cd11642">
    <property type="entry name" value="SUMT"/>
    <property type="match status" value="1"/>
</dbReference>
<dbReference type="InterPro" id="IPR014777">
    <property type="entry name" value="4pyrrole_Mease_sub1"/>
</dbReference>